<proteinExistence type="predicted"/>
<evidence type="ECO:0000313" key="1">
    <source>
        <dbReference type="EMBL" id="WMV09539.1"/>
    </source>
</evidence>
<accession>A0AAF0PR31</accession>
<sequence>MLRSNEIQVVKVQLRNHLEEATWKTELDMRTWWHAFRGGRHCLSLCDYGPVAAFVVTKSPDLYIRVPRVVLVEGQLYFPLHLLALDHVHEGLTSLSSIFVGLTPHLERVSLSDLHNGMGPFHSRRPIHWQICCISHF</sequence>
<protein>
    <submittedName>
        <fullName evidence="1">Uncharacterized protein</fullName>
    </submittedName>
</protein>
<evidence type="ECO:0000313" key="2">
    <source>
        <dbReference type="Proteomes" id="UP001234989"/>
    </source>
</evidence>
<reference evidence="1" key="1">
    <citation type="submission" date="2023-08" db="EMBL/GenBank/DDBJ databases">
        <title>A de novo genome assembly of Solanum verrucosum Schlechtendal, a Mexican diploid species geographically isolated from the other diploid A-genome species in potato relatives.</title>
        <authorList>
            <person name="Hosaka K."/>
        </authorList>
    </citation>
    <scope>NUCLEOTIDE SEQUENCE</scope>
    <source>
        <tissue evidence="1">Young leaves</tissue>
    </source>
</reference>
<dbReference type="Proteomes" id="UP001234989">
    <property type="component" value="Chromosome 1"/>
</dbReference>
<keyword evidence="2" id="KW-1185">Reference proteome</keyword>
<organism evidence="1 2">
    <name type="scientific">Solanum verrucosum</name>
    <dbReference type="NCBI Taxonomy" id="315347"/>
    <lineage>
        <taxon>Eukaryota</taxon>
        <taxon>Viridiplantae</taxon>
        <taxon>Streptophyta</taxon>
        <taxon>Embryophyta</taxon>
        <taxon>Tracheophyta</taxon>
        <taxon>Spermatophyta</taxon>
        <taxon>Magnoliopsida</taxon>
        <taxon>eudicotyledons</taxon>
        <taxon>Gunneridae</taxon>
        <taxon>Pentapetalae</taxon>
        <taxon>asterids</taxon>
        <taxon>lamiids</taxon>
        <taxon>Solanales</taxon>
        <taxon>Solanaceae</taxon>
        <taxon>Solanoideae</taxon>
        <taxon>Solaneae</taxon>
        <taxon>Solanum</taxon>
    </lineage>
</organism>
<gene>
    <name evidence="1" type="ORF">MTR67_002924</name>
</gene>
<dbReference type="EMBL" id="CP133612">
    <property type="protein sequence ID" value="WMV09539.1"/>
    <property type="molecule type" value="Genomic_DNA"/>
</dbReference>
<dbReference type="AlphaFoldDB" id="A0AAF0PR31"/>
<name>A0AAF0PR31_SOLVR</name>